<sequence>MERRRAFCNIHCPYRYRNQVSLLSPPKKPQARWRHEPACADVGMCLGEGALSRVTAEAPKLSKNLRGAKKARLNLVRPKNGRPRSRPPSP</sequence>
<gene>
    <name evidence="2" type="ORF">KL86DES1_10728</name>
</gene>
<dbReference type="EMBL" id="FMJC01000001">
    <property type="protein sequence ID" value="SCM70933.1"/>
    <property type="molecule type" value="Genomic_DNA"/>
</dbReference>
<organism evidence="2">
    <name type="scientific">uncultured Desulfovibrio sp</name>
    <dbReference type="NCBI Taxonomy" id="167968"/>
    <lineage>
        <taxon>Bacteria</taxon>
        <taxon>Pseudomonadati</taxon>
        <taxon>Thermodesulfobacteriota</taxon>
        <taxon>Desulfovibrionia</taxon>
        <taxon>Desulfovibrionales</taxon>
        <taxon>Desulfovibrionaceae</taxon>
        <taxon>Desulfovibrio</taxon>
        <taxon>environmental samples</taxon>
    </lineage>
</organism>
<reference evidence="2" key="1">
    <citation type="submission" date="2016-08" db="EMBL/GenBank/DDBJ databases">
        <authorList>
            <person name="Seilhamer J.J."/>
        </authorList>
    </citation>
    <scope>NUCLEOTIDE SEQUENCE</scope>
    <source>
        <strain evidence="2">86-1</strain>
    </source>
</reference>
<proteinExistence type="predicted"/>
<accession>A0A212L066</accession>
<feature type="compositionally biased region" description="Basic residues" evidence="1">
    <location>
        <begin position="79"/>
        <end position="90"/>
    </location>
</feature>
<protein>
    <submittedName>
        <fullName evidence="2">Uncharacterized protein</fullName>
    </submittedName>
</protein>
<feature type="region of interest" description="Disordered" evidence="1">
    <location>
        <begin position="61"/>
        <end position="90"/>
    </location>
</feature>
<evidence type="ECO:0000313" key="2">
    <source>
        <dbReference type="EMBL" id="SCM70933.1"/>
    </source>
</evidence>
<name>A0A212L066_9BACT</name>
<dbReference type="AlphaFoldDB" id="A0A212L066"/>
<evidence type="ECO:0000256" key="1">
    <source>
        <dbReference type="SAM" id="MobiDB-lite"/>
    </source>
</evidence>